<feature type="region of interest" description="Disordered" evidence="1">
    <location>
        <begin position="1"/>
        <end position="20"/>
    </location>
</feature>
<dbReference type="Proteomes" id="UP000293568">
    <property type="component" value="Chromosome"/>
</dbReference>
<evidence type="ECO:0000256" key="1">
    <source>
        <dbReference type="SAM" id="MobiDB-lite"/>
    </source>
</evidence>
<accession>A0A4P6ESY9</accession>
<gene>
    <name evidence="2" type="ORF">ET464_04155</name>
</gene>
<dbReference type="KEGG" id="pprt:ET464_04155"/>
<name>A0A4P6ESY9_9BACL</name>
<protein>
    <submittedName>
        <fullName evidence="2">Uncharacterized protein</fullName>
    </submittedName>
</protein>
<organism evidence="2 3">
    <name type="scientific">Paenibacillus protaetiae</name>
    <dbReference type="NCBI Taxonomy" id="2509456"/>
    <lineage>
        <taxon>Bacteria</taxon>
        <taxon>Bacillati</taxon>
        <taxon>Bacillota</taxon>
        <taxon>Bacilli</taxon>
        <taxon>Bacillales</taxon>
        <taxon>Paenibacillaceae</taxon>
        <taxon>Paenibacillus</taxon>
    </lineage>
</organism>
<proteinExistence type="predicted"/>
<dbReference type="AlphaFoldDB" id="A0A4P6ESY9"/>
<evidence type="ECO:0000313" key="3">
    <source>
        <dbReference type="Proteomes" id="UP000293568"/>
    </source>
</evidence>
<keyword evidence="3" id="KW-1185">Reference proteome</keyword>
<evidence type="ECO:0000313" key="2">
    <source>
        <dbReference type="EMBL" id="QAY65696.1"/>
    </source>
</evidence>
<sequence>MRNRRIGCARASRSREEQPAAQLSAQAACGVAARGLCRTGGQPTRQARRYTRQAASGAGDAACPADTVTGIRWEPIQKQGSLPKPTGIKQAALHFLTLLKR</sequence>
<reference evidence="2 3" key="1">
    <citation type="submission" date="2019-01" db="EMBL/GenBank/DDBJ databases">
        <title>Genome sequencing of strain FW100M-2.</title>
        <authorList>
            <person name="Heo J."/>
            <person name="Kim S.-J."/>
            <person name="Kim J.-S."/>
            <person name="Hong S.-B."/>
            <person name="Kwon S.-W."/>
        </authorList>
    </citation>
    <scope>NUCLEOTIDE SEQUENCE [LARGE SCALE GENOMIC DNA]</scope>
    <source>
        <strain evidence="2 3">FW100M-2</strain>
    </source>
</reference>
<dbReference type="EMBL" id="CP035492">
    <property type="protein sequence ID" value="QAY65696.1"/>
    <property type="molecule type" value="Genomic_DNA"/>
</dbReference>